<dbReference type="Gene3D" id="2.30.40.10">
    <property type="entry name" value="Urease, subunit C, domain 1"/>
    <property type="match status" value="1"/>
</dbReference>
<evidence type="ECO:0000259" key="9">
    <source>
        <dbReference type="Pfam" id="PF01979"/>
    </source>
</evidence>
<dbReference type="InterPro" id="IPR032466">
    <property type="entry name" value="Metal_Hydrolase"/>
</dbReference>
<dbReference type="AlphaFoldDB" id="A0A930VHM0"/>
<dbReference type="RefSeq" id="WP_194707257.1">
    <property type="nucleotide sequence ID" value="NZ_JADKPN010000007.1"/>
</dbReference>
<dbReference type="GO" id="GO:0006046">
    <property type="term" value="P:N-acetylglucosamine catabolic process"/>
    <property type="evidence" value="ECO:0007669"/>
    <property type="project" value="TreeGrafter"/>
</dbReference>
<dbReference type="SUPFAM" id="SSF51338">
    <property type="entry name" value="Composite domain of metallo-dependent hydrolases"/>
    <property type="match status" value="1"/>
</dbReference>
<accession>A0A930VHM0</accession>
<dbReference type="InterPro" id="IPR003764">
    <property type="entry name" value="GlcNAc_6-P_deAcase"/>
</dbReference>
<sequence length="367" mass="37688">MTTLGVSAALVDGDLVPGDVRLDGDRVAEVGLPPADGGRIAVPGLVDLQVNGFAGVDLMAADVDEMRALAAALPHHGVTAFLPTLITASAADTDRALDRLGAAFATDQPGSARCLGVHLEGPYLSPRRLGTHPPEHRRDPDPAELAAWRLRGDVVAVTLAPELPGALDLVKSLAADGVLVSLGHSDATAHEAGLGFDAGARTVTHLFNAMSPLHHREPGLPGAALSREDIVVQLVLDGHHLAPEVVRVVWAAARGRVVLVTDATAAAGRPDGRYELAGVDLDVTDGAVRNNDGTLAGSALTLPAAIANAVDLGIDRVEALRAVTSAPAALIGRDDIGVLRPGSRADVVVLTEDLALEQTYVGGRSVL</sequence>
<comment type="similarity">
    <text evidence="1 5">Belongs to the metallo-dependent hydrolases superfamily. NagA family.</text>
</comment>
<dbReference type="EC" id="3.5.1.25" evidence="10"/>
<feature type="binding site" evidence="7">
    <location>
        <begin position="208"/>
        <end position="209"/>
    </location>
    <ligand>
        <name>substrate</name>
    </ligand>
</feature>
<feature type="binding site" evidence="8">
    <location>
        <position position="184"/>
    </location>
    <ligand>
        <name>Zn(2+)</name>
        <dbReference type="ChEBI" id="CHEBI:29105"/>
    </ligand>
</feature>
<dbReference type="PIRSF" id="PIRSF038994">
    <property type="entry name" value="NagA"/>
    <property type="match status" value="1"/>
</dbReference>
<dbReference type="PANTHER" id="PTHR11113:SF14">
    <property type="entry name" value="N-ACETYLGLUCOSAMINE-6-PHOSPHATE DEACETYLASE"/>
    <property type="match status" value="1"/>
</dbReference>
<dbReference type="NCBIfam" id="TIGR00221">
    <property type="entry name" value="nagA"/>
    <property type="match status" value="1"/>
</dbReference>
<evidence type="ECO:0000313" key="11">
    <source>
        <dbReference type="Proteomes" id="UP000640489"/>
    </source>
</evidence>
<comment type="caution">
    <text evidence="10">The sequence shown here is derived from an EMBL/GenBank/DDBJ whole genome shotgun (WGS) entry which is preliminary data.</text>
</comment>
<feature type="active site" description="Proton donor/acceptor" evidence="6">
    <location>
        <position position="262"/>
    </location>
</feature>
<dbReference type="EMBL" id="JADKPN010000007">
    <property type="protein sequence ID" value="MBF4764080.1"/>
    <property type="molecule type" value="Genomic_DNA"/>
</dbReference>
<proteinExistence type="inferred from homology"/>
<keyword evidence="4 5" id="KW-0119">Carbohydrate metabolism</keyword>
<dbReference type="PANTHER" id="PTHR11113">
    <property type="entry name" value="N-ACETYLGLUCOSAMINE-6-PHOSPHATE DEACETYLASE"/>
    <property type="match status" value="1"/>
</dbReference>
<evidence type="ECO:0000313" key="10">
    <source>
        <dbReference type="EMBL" id="MBF4764080.1"/>
    </source>
</evidence>
<organism evidence="10 11">
    <name type="scientific">Nocardioides islandensis</name>
    <dbReference type="NCBI Taxonomy" id="433663"/>
    <lineage>
        <taxon>Bacteria</taxon>
        <taxon>Bacillati</taxon>
        <taxon>Actinomycetota</taxon>
        <taxon>Actinomycetes</taxon>
        <taxon>Propionibacteriales</taxon>
        <taxon>Nocardioidaceae</taxon>
        <taxon>Nocardioides</taxon>
    </lineage>
</organism>
<evidence type="ECO:0000256" key="6">
    <source>
        <dbReference type="PIRSR" id="PIRSR038994-1"/>
    </source>
</evidence>
<feature type="binding site" evidence="7">
    <location>
        <position position="131"/>
    </location>
    <ligand>
        <name>substrate</name>
    </ligand>
</feature>
<keyword evidence="3 5" id="KW-0378">Hydrolase</keyword>
<keyword evidence="2 8" id="KW-0479">Metal-binding</keyword>
<keyword evidence="11" id="KW-1185">Reference proteome</keyword>
<comment type="cofactor">
    <cofactor evidence="8">
        <name>a divalent metal cation</name>
        <dbReference type="ChEBI" id="CHEBI:60240"/>
    </cofactor>
    <text evidence="8">Binds 1 divalent metal cation per subunit.</text>
</comment>
<evidence type="ECO:0000256" key="1">
    <source>
        <dbReference type="ARBA" id="ARBA00010716"/>
    </source>
</evidence>
<dbReference type="Proteomes" id="UP000640489">
    <property type="component" value="Unassembled WGS sequence"/>
</dbReference>
<dbReference type="GO" id="GO:0046872">
    <property type="term" value="F:metal ion binding"/>
    <property type="evidence" value="ECO:0007669"/>
    <property type="project" value="UniProtKB-KW"/>
</dbReference>
<feature type="binding site" evidence="8">
    <location>
        <position position="205"/>
    </location>
    <ligand>
        <name>Zn(2+)</name>
        <dbReference type="ChEBI" id="CHEBI:29105"/>
    </ligand>
</feature>
<dbReference type="CDD" id="cd00854">
    <property type="entry name" value="NagA"/>
    <property type="match status" value="1"/>
</dbReference>
<feature type="binding site" evidence="7">
    <location>
        <position position="216"/>
    </location>
    <ligand>
        <name>substrate</name>
    </ligand>
</feature>
<evidence type="ECO:0000256" key="4">
    <source>
        <dbReference type="ARBA" id="ARBA00023277"/>
    </source>
</evidence>
<gene>
    <name evidence="10" type="primary">nagA</name>
    <name evidence="10" type="ORF">ISU07_13170</name>
</gene>
<name>A0A930VHM0_9ACTN</name>
<evidence type="ECO:0000256" key="3">
    <source>
        <dbReference type="ARBA" id="ARBA00022801"/>
    </source>
</evidence>
<evidence type="ECO:0000256" key="5">
    <source>
        <dbReference type="PIRNR" id="PIRNR038994"/>
    </source>
</evidence>
<protein>
    <submittedName>
        <fullName evidence="10">N-acetylglucosamine-6-phosphate deacetylase</fullName>
        <ecNumber evidence="10">3.5.1.25</ecNumber>
    </submittedName>
</protein>
<feature type="domain" description="Amidohydrolase-related" evidence="9">
    <location>
        <begin position="40"/>
        <end position="366"/>
    </location>
</feature>
<dbReference type="InterPro" id="IPR011059">
    <property type="entry name" value="Metal-dep_hydrolase_composite"/>
</dbReference>
<feature type="binding site" evidence="7">
    <location>
        <position position="240"/>
    </location>
    <ligand>
        <name>substrate</name>
    </ligand>
</feature>
<evidence type="ECO:0000256" key="2">
    <source>
        <dbReference type="ARBA" id="ARBA00022723"/>
    </source>
</evidence>
<reference evidence="10" key="1">
    <citation type="submission" date="2020-11" db="EMBL/GenBank/DDBJ databases">
        <title>Nocardioides sp. nov., isolated from Soil of Cynanchum wilfordii Hemsley rhizosphere.</title>
        <authorList>
            <person name="Lee J.-S."/>
            <person name="Suh M.K."/>
            <person name="Kim J.-S."/>
        </authorList>
    </citation>
    <scope>NUCLEOTIDE SEQUENCE</scope>
    <source>
        <strain evidence="10">KCTC 19275</strain>
    </source>
</reference>
<feature type="binding site" evidence="7">
    <location>
        <begin position="295"/>
        <end position="297"/>
    </location>
    <ligand>
        <name>substrate</name>
    </ligand>
</feature>
<dbReference type="GO" id="GO:0008448">
    <property type="term" value="F:N-acetylglucosamine-6-phosphate deacetylase activity"/>
    <property type="evidence" value="ECO:0007669"/>
    <property type="project" value="UniProtKB-EC"/>
</dbReference>
<dbReference type="InterPro" id="IPR006680">
    <property type="entry name" value="Amidohydro-rel"/>
</dbReference>
<evidence type="ECO:0000256" key="8">
    <source>
        <dbReference type="PIRSR" id="PIRSR038994-3"/>
    </source>
</evidence>
<dbReference type="Pfam" id="PF01979">
    <property type="entry name" value="Amidohydro_1"/>
    <property type="match status" value="1"/>
</dbReference>
<feature type="binding site" evidence="8">
    <location>
        <position position="120"/>
    </location>
    <ligand>
        <name>Zn(2+)</name>
        <dbReference type="ChEBI" id="CHEBI:29105"/>
    </ligand>
</feature>
<dbReference type="Gene3D" id="3.20.20.140">
    <property type="entry name" value="Metal-dependent hydrolases"/>
    <property type="match status" value="1"/>
</dbReference>
<evidence type="ECO:0000256" key="7">
    <source>
        <dbReference type="PIRSR" id="PIRSR038994-2"/>
    </source>
</evidence>
<dbReference type="SUPFAM" id="SSF51556">
    <property type="entry name" value="Metallo-dependent hydrolases"/>
    <property type="match status" value="1"/>
</dbReference>